<feature type="region of interest" description="Disordered" evidence="5">
    <location>
        <begin position="331"/>
        <end position="359"/>
    </location>
</feature>
<evidence type="ECO:0000256" key="4">
    <source>
        <dbReference type="ARBA" id="ARBA00023136"/>
    </source>
</evidence>
<sequence length="865" mass="92737">MLSSNYSWKRPTSPTSILGEVPPPARSNRSSSLSSGSLSVPSSLTPPPSSSSSSTLPRPQKLRSRTSTMTTVYPSPLLPVMSRENSAEDMQSMSTVQIPCIRTEMDSKVEANVAGSGRKTDGKLCPLSHHGRRASKSVSAVGPTVIVTPSQQAHYTPQTHTMPIFISSPNSGGGGQMSSPEADSKNGLKRRTSTPSLYRRFNKDEGEEDSRDEEYAKQEQMKQEKQGRLEVRARSTSTSVVNPESRDLTENSVYTLPVQIHDVPTMSPDVGMQQAPPSRSPVPSPPTARQGESSQLGAVGLLTSAYNVTESSFSHLLGYVRPQSFSHRSYDRIEASEDDSEKDINGSEDETLESENTCLSDESITRGRYWLGGGDEAEAEGVHYFSLPPTPTESLGHSSFSAALSFGDSLPTPALSANSLSRGDSKRQKLRKALRRISRQSSSDGDSQNGWWATVWSRGQSGGNGKVGEVLKDLGWTVGALAICFVVSLGLVLWLIRGMPITTLKHLPQSTTDVQLLSAEIRAYMAASTYGWWHTVVVLTFVGCWKHAWSVPGAVVLNILTGSLLEPIPALSLLTIITASGSLGAYLLSRPLAPLIAILFPKPLAFVRAALTPESVLLSESSLSTPAETITPIQTSVNPSVQPIGDAEAASAIWRRLLIMRAMGFVPWSGMNVACGVVGVDWRIFWLTTAVGSASWSYVTASVGNILARLKVPNSAMSAAQSSIEGESLTSLLRDPVLIFKLAFLSALTLLPVIFKRRTSNDTASFTSQSSSYSLLELPTPSGSSFPSLLYPPLNPRITSLHLSGSDNAPMSLSQSLAKFTPTPRVFDLLSFGRIAIRQSGRAVAGGVRSVVNGARGVVRGVAQT</sequence>
<evidence type="ECO:0000256" key="3">
    <source>
        <dbReference type="ARBA" id="ARBA00022989"/>
    </source>
</evidence>
<keyword evidence="3 6" id="KW-1133">Transmembrane helix</keyword>
<feature type="transmembrane region" description="Helical" evidence="6">
    <location>
        <begin position="665"/>
        <end position="686"/>
    </location>
</feature>
<evidence type="ECO:0000256" key="1">
    <source>
        <dbReference type="ARBA" id="ARBA00004141"/>
    </source>
</evidence>
<protein>
    <recommendedName>
        <fullName evidence="9">Golgi apparatus membrane protein TVP38</fullName>
    </recommendedName>
</protein>
<keyword evidence="2 6" id="KW-0812">Transmembrane</keyword>
<evidence type="ECO:0000313" key="8">
    <source>
        <dbReference type="Proteomes" id="UP000094043"/>
    </source>
</evidence>
<dbReference type="InterPro" id="IPR045014">
    <property type="entry name" value="TM41A/B"/>
</dbReference>
<feature type="region of interest" description="Disordered" evidence="5">
    <location>
        <begin position="1"/>
        <end position="76"/>
    </location>
</feature>
<feature type="region of interest" description="Disordered" evidence="5">
    <location>
        <begin position="113"/>
        <end position="139"/>
    </location>
</feature>
<name>A0AAJ8JS54_9TREE</name>
<feature type="transmembrane region" description="Helical" evidence="6">
    <location>
        <begin position="568"/>
        <end position="588"/>
    </location>
</feature>
<feature type="transmembrane region" description="Helical" evidence="6">
    <location>
        <begin position="530"/>
        <end position="548"/>
    </location>
</feature>
<dbReference type="GeneID" id="91086880"/>
<evidence type="ECO:0000256" key="6">
    <source>
        <dbReference type="SAM" id="Phobius"/>
    </source>
</evidence>
<feature type="compositionally biased region" description="Low complexity" evidence="5">
    <location>
        <begin position="50"/>
        <end position="59"/>
    </location>
</feature>
<evidence type="ECO:0000256" key="5">
    <source>
        <dbReference type="SAM" id="MobiDB-lite"/>
    </source>
</evidence>
<feature type="compositionally biased region" description="Low complexity" evidence="5">
    <location>
        <begin position="26"/>
        <end position="43"/>
    </location>
</feature>
<keyword evidence="4 6" id="KW-0472">Membrane</keyword>
<feature type="transmembrane region" description="Helical" evidence="6">
    <location>
        <begin position="474"/>
        <end position="496"/>
    </location>
</feature>
<gene>
    <name evidence="7" type="ORF">L203_102669</name>
</gene>
<organism evidence="7 8">
    <name type="scientific">Cryptococcus depauperatus CBS 7841</name>
    <dbReference type="NCBI Taxonomy" id="1295531"/>
    <lineage>
        <taxon>Eukaryota</taxon>
        <taxon>Fungi</taxon>
        <taxon>Dikarya</taxon>
        <taxon>Basidiomycota</taxon>
        <taxon>Agaricomycotina</taxon>
        <taxon>Tremellomycetes</taxon>
        <taxon>Tremellales</taxon>
        <taxon>Cryptococcaceae</taxon>
        <taxon>Cryptococcus</taxon>
    </lineage>
</organism>
<evidence type="ECO:0000313" key="7">
    <source>
        <dbReference type="EMBL" id="WVN87487.1"/>
    </source>
</evidence>
<dbReference type="KEGG" id="cdep:91086880"/>
<keyword evidence="8" id="KW-1185">Reference proteome</keyword>
<reference evidence="7" key="2">
    <citation type="journal article" date="2022" name="Elife">
        <title>Obligate sexual reproduction of a homothallic fungus closely related to the Cryptococcus pathogenic species complex.</title>
        <authorList>
            <person name="Passer A.R."/>
            <person name="Clancey S.A."/>
            <person name="Shea T."/>
            <person name="David-Palma M."/>
            <person name="Averette A.F."/>
            <person name="Boekhout T."/>
            <person name="Porcel B.M."/>
            <person name="Nowrousian M."/>
            <person name="Cuomo C.A."/>
            <person name="Sun S."/>
            <person name="Heitman J."/>
            <person name="Coelho M.A."/>
        </authorList>
    </citation>
    <scope>NUCLEOTIDE SEQUENCE</scope>
    <source>
        <strain evidence="7">CBS 7841</strain>
    </source>
</reference>
<dbReference type="PANTHER" id="PTHR43220">
    <property type="match status" value="1"/>
</dbReference>
<dbReference type="Proteomes" id="UP000094043">
    <property type="component" value="Chromosome 3"/>
</dbReference>
<feature type="compositionally biased region" description="Polar residues" evidence="5">
    <location>
        <begin position="1"/>
        <end position="16"/>
    </location>
</feature>
<dbReference type="PANTHER" id="PTHR43220:SF21">
    <property type="entry name" value="TRANSMEMBRANE PROTEIN 41A"/>
    <property type="match status" value="1"/>
</dbReference>
<reference evidence="7" key="1">
    <citation type="submission" date="2016-06" db="EMBL/GenBank/DDBJ databases">
        <authorList>
            <person name="Cuomo C."/>
            <person name="Litvintseva A."/>
            <person name="Heitman J."/>
            <person name="Chen Y."/>
            <person name="Sun S."/>
            <person name="Springer D."/>
            <person name="Dromer F."/>
            <person name="Young S."/>
            <person name="Zeng Q."/>
            <person name="Chapman S."/>
            <person name="Gujja S."/>
            <person name="Saif S."/>
            <person name="Birren B."/>
        </authorList>
    </citation>
    <scope>NUCLEOTIDE SEQUENCE</scope>
    <source>
        <strain evidence="7">CBS 7841</strain>
    </source>
</reference>
<dbReference type="EMBL" id="CP143786">
    <property type="protein sequence ID" value="WVN87487.1"/>
    <property type="molecule type" value="Genomic_DNA"/>
</dbReference>
<feature type="compositionally biased region" description="Basic and acidic residues" evidence="5">
    <location>
        <begin position="213"/>
        <end position="233"/>
    </location>
</feature>
<dbReference type="GO" id="GO:0016020">
    <property type="term" value="C:membrane"/>
    <property type="evidence" value="ECO:0007669"/>
    <property type="project" value="UniProtKB-SubCell"/>
</dbReference>
<dbReference type="AlphaFoldDB" id="A0AAJ8JS54"/>
<proteinExistence type="predicted"/>
<dbReference type="RefSeq" id="XP_066068187.1">
    <property type="nucleotide sequence ID" value="XM_066212090.1"/>
</dbReference>
<evidence type="ECO:0008006" key="9">
    <source>
        <dbReference type="Google" id="ProtNLM"/>
    </source>
</evidence>
<feature type="transmembrane region" description="Helical" evidence="6">
    <location>
        <begin position="737"/>
        <end position="755"/>
    </location>
</feature>
<feature type="compositionally biased region" description="Acidic residues" evidence="5">
    <location>
        <begin position="336"/>
        <end position="353"/>
    </location>
</feature>
<accession>A0AAJ8JS54</accession>
<comment type="subcellular location">
    <subcellularLocation>
        <location evidence="1">Membrane</location>
        <topology evidence="1">Multi-pass membrane protein</topology>
    </subcellularLocation>
</comment>
<reference evidence="7" key="3">
    <citation type="submission" date="2024-01" db="EMBL/GenBank/DDBJ databases">
        <authorList>
            <person name="Coelho M.A."/>
            <person name="David-Palma M."/>
            <person name="Shea T."/>
            <person name="Sun S."/>
            <person name="Cuomo C.A."/>
            <person name="Heitman J."/>
        </authorList>
    </citation>
    <scope>NUCLEOTIDE SEQUENCE</scope>
    <source>
        <strain evidence="7">CBS 7841</strain>
    </source>
</reference>
<evidence type="ECO:0000256" key="2">
    <source>
        <dbReference type="ARBA" id="ARBA00022692"/>
    </source>
</evidence>
<feature type="region of interest" description="Disordered" evidence="5">
    <location>
        <begin position="157"/>
        <end position="293"/>
    </location>
</feature>